<dbReference type="InterPro" id="IPR051393">
    <property type="entry name" value="ABC_transporter_permease"/>
</dbReference>
<dbReference type="HOGENOM" id="CLU_016047_0_2_5"/>
<feature type="transmembrane region" description="Helical" evidence="7">
    <location>
        <begin position="259"/>
        <end position="281"/>
    </location>
</feature>
<proteinExistence type="inferred from homology"/>
<keyword evidence="10" id="KW-1185">Reference proteome</keyword>
<feature type="transmembrane region" description="Helical" evidence="7">
    <location>
        <begin position="12"/>
        <end position="38"/>
    </location>
</feature>
<keyword evidence="3" id="KW-1003">Cell membrane</keyword>
<evidence type="ECO:0000313" key="9">
    <source>
        <dbReference type="EMBL" id="EAR52114.1"/>
    </source>
</evidence>
<keyword evidence="2 7" id="KW-0813">Transport</keyword>
<feature type="transmembrane region" description="Helical" evidence="7">
    <location>
        <begin position="72"/>
        <end position="93"/>
    </location>
</feature>
<sequence length="291" mass="32794">MTIKQQQLILGIVFLGIPLLWMLIWVVAPIFVVFYMSFTTYDVLSPMRWAGTWNYTDLWYDDLFWRAIGNTLYFTAVSLPAGVFLSLMLAVLVNRQLPFVGLFRTIFYMPVVTPLIAAALAWILFYETSAGMFNYTLDLLGISPVNWLNDQSTAMPAIIIMSVWKSLGYNMVIFLAALQSVPKELGEAAAIDGAGPVRRFWSITLPMLTPAMVYVVITSLIASFQVFAQVRVMTDGGPNNSTVTIVHYIYRTAFQNLQFGYASAMATIMFFLLIVASFVNLRLVGRRNVYD</sequence>
<protein>
    <submittedName>
        <fullName evidence="9">Sugar ABC transporter permease</fullName>
    </submittedName>
</protein>
<accession>Q2CHC5</accession>
<dbReference type="GO" id="GO:0055085">
    <property type="term" value="P:transmembrane transport"/>
    <property type="evidence" value="ECO:0007669"/>
    <property type="project" value="InterPro"/>
</dbReference>
<dbReference type="InterPro" id="IPR035906">
    <property type="entry name" value="MetI-like_sf"/>
</dbReference>
<dbReference type="PROSITE" id="PS50928">
    <property type="entry name" value="ABC_TM1"/>
    <property type="match status" value="1"/>
</dbReference>
<dbReference type="OrthoDB" id="9805108at2"/>
<dbReference type="eggNOG" id="COG1175">
    <property type="taxonomic scope" value="Bacteria"/>
</dbReference>
<feature type="transmembrane region" description="Helical" evidence="7">
    <location>
        <begin position="208"/>
        <end position="228"/>
    </location>
</feature>
<keyword evidence="5 7" id="KW-1133">Transmembrane helix</keyword>
<dbReference type="Gene3D" id="1.10.3720.10">
    <property type="entry name" value="MetI-like"/>
    <property type="match status" value="1"/>
</dbReference>
<dbReference type="Pfam" id="PF00528">
    <property type="entry name" value="BPD_transp_1"/>
    <property type="match status" value="1"/>
</dbReference>
<evidence type="ECO:0000256" key="6">
    <source>
        <dbReference type="ARBA" id="ARBA00023136"/>
    </source>
</evidence>
<gene>
    <name evidence="9" type="ORF">OG2516_18655</name>
</gene>
<dbReference type="RefSeq" id="WP_007257032.1">
    <property type="nucleotide sequence ID" value="NZ_CH724110.1"/>
</dbReference>
<feature type="domain" description="ABC transmembrane type-1" evidence="8">
    <location>
        <begin position="68"/>
        <end position="280"/>
    </location>
</feature>
<evidence type="ECO:0000313" key="10">
    <source>
        <dbReference type="Proteomes" id="UP000003635"/>
    </source>
</evidence>
<evidence type="ECO:0000256" key="4">
    <source>
        <dbReference type="ARBA" id="ARBA00022692"/>
    </source>
</evidence>
<evidence type="ECO:0000256" key="2">
    <source>
        <dbReference type="ARBA" id="ARBA00022448"/>
    </source>
</evidence>
<dbReference type="GO" id="GO:0005886">
    <property type="term" value="C:plasma membrane"/>
    <property type="evidence" value="ECO:0007669"/>
    <property type="project" value="UniProtKB-SubCell"/>
</dbReference>
<dbReference type="AlphaFoldDB" id="Q2CHC5"/>
<keyword evidence="6 7" id="KW-0472">Membrane</keyword>
<dbReference type="SUPFAM" id="SSF161098">
    <property type="entry name" value="MetI-like"/>
    <property type="match status" value="1"/>
</dbReference>
<name>Q2CHC5_OCEGH</name>
<organism evidence="9 10">
    <name type="scientific">Oceanicola granulosus (strain ATCC BAA-861 / DSM 15982 / KCTC 12143 / HTCC2516)</name>
    <dbReference type="NCBI Taxonomy" id="314256"/>
    <lineage>
        <taxon>Bacteria</taxon>
        <taxon>Pseudomonadati</taxon>
        <taxon>Pseudomonadota</taxon>
        <taxon>Alphaproteobacteria</taxon>
        <taxon>Rhodobacterales</taxon>
        <taxon>Roseobacteraceae</taxon>
        <taxon>Oceanicola</taxon>
    </lineage>
</organism>
<feature type="transmembrane region" description="Helical" evidence="7">
    <location>
        <begin position="154"/>
        <end position="178"/>
    </location>
</feature>
<evidence type="ECO:0000256" key="7">
    <source>
        <dbReference type="RuleBase" id="RU363032"/>
    </source>
</evidence>
<dbReference type="CDD" id="cd06261">
    <property type="entry name" value="TM_PBP2"/>
    <property type="match status" value="1"/>
</dbReference>
<evidence type="ECO:0000256" key="5">
    <source>
        <dbReference type="ARBA" id="ARBA00022989"/>
    </source>
</evidence>
<dbReference type="STRING" id="314256.OG2516_18655"/>
<comment type="subcellular location">
    <subcellularLocation>
        <location evidence="1 7">Cell membrane</location>
        <topology evidence="1 7">Multi-pass membrane protein</topology>
    </subcellularLocation>
</comment>
<evidence type="ECO:0000256" key="3">
    <source>
        <dbReference type="ARBA" id="ARBA00022475"/>
    </source>
</evidence>
<dbReference type="InterPro" id="IPR000515">
    <property type="entry name" value="MetI-like"/>
</dbReference>
<reference evidence="9 10" key="1">
    <citation type="journal article" date="2010" name="J. Bacteriol.">
        <title>Genome sequences of Oceanicola granulosus HTCC2516(T) and Oceanicola batsensis HTCC2597(TDelta).</title>
        <authorList>
            <person name="Thrash J.C."/>
            <person name="Cho J.C."/>
            <person name="Vergin K.L."/>
            <person name="Giovannoni S.J."/>
        </authorList>
    </citation>
    <scope>NUCLEOTIDE SEQUENCE [LARGE SCALE GENOMIC DNA]</scope>
    <source>
        <strain evidence="10">ATCC BAA-861 / DSM 15982 / KCTC 12143 / HTCC2516</strain>
    </source>
</reference>
<comment type="similarity">
    <text evidence="7">Belongs to the binding-protein-dependent transport system permease family.</text>
</comment>
<dbReference type="PANTHER" id="PTHR30193">
    <property type="entry name" value="ABC TRANSPORTER PERMEASE PROTEIN"/>
    <property type="match status" value="1"/>
</dbReference>
<dbReference type="EMBL" id="AAOT01000006">
    <property type="protein sequence ID" value="EAR52114.1"/>
    <property type="molecule type" value="Genomic_DNA"/>
</dbReference>
<keyword evidence="4 7" id="KW-0812">Transmembrane</keyword>
<feature type="transmembrane region" description="Helical" evidence="7">
    <location>
        <begin position="105"/>
        <end position="125"/>
    </location>
</feature>
<evidence type="ECO:0000259" key="8">
    <source>
        <dbReference type="PROSITE" id="PS50928"/>
    </source>
</evidence>
<evidence type="ECO:0000256" key="1">
    <source>
        <dbReference type="ARBA" id="ARBA00004651"/>
    </source>
</evidence>
<comment type="caution">
    <text evidence="9">The sequence shown here is derived from an EMBL/GenBank/DDBJ whole genome shotgun (WGS) entry which is preliminary data.</text>
</comment>
<dbReference type="Proteomes" id="UP000003635">
    <property type="component" value="Unassembled WGS sequence"/>
</dbReference>
<dbReference type="PANTHER" id="PTHR30193:SF37">
    <property type="entry name" value="INNER MEMBRANE ABC TRANSPORTER PERMEASE PROTEIN YCJO"/>
    <property type="match status" value="1"/>
</dbReference>